<protein>
    <recommendedName>
        <fullName evidence="4">DUF3316 domain-containing protein</fullName>
    </recommendedName>
</protein>
<dbReference type="Proteomes" id="UP000470771">
    <property type="component" value="Unassembled WGS sequence"/>
</dbReference>
<name>A0A6N9NID3_9FLAO</name>
<keyword evidence="1" id="KW-0732">Signal</keyword>
<dbReference type="AlphaFoldDB" id="A0A6N9NID3"/>
<dbReference type="RefSeq" id="WP_160633387.1">
    <property type="nucleotide sequence ID" value="NZ_WWNE01000007.1"/>
</dbReference>
<accession>A0A6N9NID3</accession>
<sequence length="290" mass="32708">MKFKVIFPLLMILSFGTLAQELEQSGWVARDTSARATFLELGVGVKLGTFRDFATSPLIYSGPGIHAKIGRNKKNNIFETDANFIMAAGSYSSLIENEVHYSSINTFTLNYSYLRGIRNWNTAKCKFLVGGMLSAMGNYRFNEALMNNNLGIEAFINLQVAAKVILDISRTEQKNKKFLFIKYSLFPRSRSLTYQFNVGVVNSSYRNGYAYLSQGAITNRDGWNIFDNHELRVFSGAKISSSLAYEISLNNSNRVKLAYDWEAYKTGGDLDVFEMSNHLISVALLFKTNR</sequence>
<gene>
    <name evidence="2" type="ORF">GQN54_09945</name>
</gene>
<proteinExistence type="predicted"/>
<evidence type="ECO:0000313" key="3">
    <source>
        <dbReference type="Proteomes" id="UP000470771"/>
    </source>
</evidence>
<evidence type="ECO:0000256" key="1">
    <source>
        <dbReference type="SAM" id="SignalP"/>
    </source>
</evidence>
<evidence type="ECO:0000313" key="2">
    <source>
        <dbReference type="EMBL" id="NBG66438.1"/>
    </source>
</evidence>
<organism evidence="2 3">
    <name type="scientific">Acidiluteibacter ferrifornacis</name>
    <dbReference type="NCBI Taxonomy" id="2692424"/>
    <lineage>
        <taxon>Bacteria</taxon>
        <taxon>Pseudomonadati</taxon>
        <taxon>Bacteroidota</taxon>
        <taxon>Flavobacteriia</taxon>
        <taxon>Flavobacteriales</taxon>
        <taxon>Cryomorphaceae</taxon>
        <taxon>Acidiluteibacter</taxon>
    </lineage>
</organism>
<feature type="chain" id="PRO_5026981854" description="DUF3316 domain-containing protein" evidence="1">
    <location>
        <begin position="20"/>
        <end position="290"/>
    </location>
</feature>
<feature type="signal peptide" evidence="1">
    <location>
        <begin position="1"/>
        <end position="19"/>
    </location>
</feature>
<evidence type="ECO:0008006" key="4">
    <source>
        <dbReference type="Google" id="ProtNLM"/>
    </source>
</evidence>
<reference evidence="2 3" key="1">
    <citation type="submission" date="2019-12" db="EMBL/GenBank/DDBJ databases">
        <authorList>
            <person name="Zhao J."/>
        </authorList>
    </citation>
    <scope>NUCLEOTIDE SEQUENCE [LARGE SCALE GENOMIC DNA]</scope>
    <source>
        <strain evidence="2 3">S-15</strain>
    </source>
</reference>
<dbReference type="EMBL" id="WWNE01000007">
    <property type="protein sequence ID" value="NBG66438.1"/>
    <property type="molecule type" value="Genomic_DNA"/>
</dbReference>
<keyword evidence="3" id="KW-1185">Reference proteome</keyword>
<comment type="caution">
    <text evidence="2">The sequence shown here is derived from an EMBL/GenBank/DDBJ whole genome shotgun (WGS) entry which is preliminary data.</text>
</comment>